<keyword evidence="2" id="KW-1185">Reference proteome</keyword>
<dbReference type="EMBL" id="JAZHXJ010000048">
    <property type="protein sequence ID" value="KAL1878830.1"/>
    <property type="molecule type" value="Genomic_DNA"/>
</dbReference>
<name>A0ABR3XS62_9PEZI</name>
<protein>
    <submittedName>
        <fullName evidence="1">Uncharacterized protein</fullName>
    </submittedName>
</protein>
<organism evidence="1 2">
    <name type="scientific">Phialemonium thermophilum</name>
    <dbReference type="NCBI Taxonomy" id="223376"/>
    <lineage>
        <taxon>Eukaryota</taxon>
        <taxon>Fungi</taxon>
        <taxon>Dikarya</taxon>
        <taxon>Ascomycota</taxon>
        <taxon>Pezizomycotina</taxon>
        <taxon>Sordariomycetes</taxon>
        <taxon>Sordariomycetidae</taxon>
        <taxon>Cephalothecales</taxon>
        <taxon>Cephalothecaceae</taxon>
        <taxon>Phialemonium</taxon>
    </lineage>
</organism>
<gene>
    <name evidence="1" type="ORF">VTK73DRAFT_7483</name>
</gene>
<proteinExistence type="predicted"/>
<sequence>MRPKGSSPLTIIWTYSIRVRPWNLDLLPFDLLACLRQDEYSYRRRNIATAIDAGPSAESDRCICRAVC</sequence>
<reference evidence="1 2" key="1">
    <citation type="journal article" date="2024" name="Commun. Biol.">
        <title>Comparative genomic analysis of thermophilic fungi reveals convergent evolutionary adaptations and gene losses.</title>
        <authorList>
            <person name="Steindorff A.S."/>
            <person name="Aguilar-Pontes M.V."/>
            <person name="Robinson A.J."/>
            <person name="Andreopoulos B."/>
            <person name="LaButti K."/>
            <person name="Kuo A."/>
            <person name="Mondo S."/>
            <person name="Riley R."/>
            <person name="Otillar R."/>
            <person name="Haridas S."/>
            <person name="Lipzen A."/>
            <person name="Grimwood J."/>
            <person name="Schmutz J."/>
            <person name="Clum A."/>
            <person name="Reid I.D."/>
            <person name="Moisan M.C."/>
            <person name="Butler G."/>
            <person name="Nguyen T.T.M."/>
            <person name="Dewar K."/>
            <person name="Conant G."/>
            <person name="Drula E."/>
            <person name="Henrissat B."/>
            <person name="Hansel C."/>
            <person name="Singer S."/>
            <person name="Hutchinson M.I."/>
            <person name="de Vries R.P."/>
            <person name="Natvig D.O."/>
            <person name="Powell A.J."/>
            <person name="Tsang A."/>
            <person name="Grigoriev I.V."/>
        </authorList>
    </citation>
    <scope>NUCLEOTIDE SEQUENCE [LARGE SCALE GENOMIC DNA]</scope>
    <source>
        <strain evidence="1 2">ATCC 24622</strain>
    </source>
</reference>
<accession>A0ABR3XS62</accession>
<evidence type="ECO:0000313" key="1">
    <source>
        <dbReference type="EMBL" id="KAL1878830.1"/>
    </source>
</evidence>
<dbReference type="Proteomes" id="UP001586593">
    <property type="component" value="Unassembled WGS sequence"/>
</dbReference>
<evidence type="ECO:0000313" key="2">
    <source>
        <dbReference type="Proteomes" id="UP001586593"/>
    </source>
</evidence>
<comment type="caution">
    <text evidence="1">The sequence shown here is derived from an EMBL/GenBank/DDBJ whole genome shotgun (WGS) entry which is preliminary data.</text>
</comment>